<keyword evidence="1" id="KW-1133">Transmembrane helix</keyword>
<evidence type="ECO:0000313" key="2">
    <source>
        <dbReference type="EMBL" id="HJB79572.1"/>
    </source>
</evidence>
<proteinExistence type="predicted"/>
<comment type="caution">
    <text evidence="2">The sequence shown here is derived from an EMBL/GenBank/DDBJ whole genome shotgun (WGS) entry which is preliminary data.</text>
</comment>
<sequence length="76" mass="8353">MITLALVLVAVIVVAAVILSILSVPFLIILGLLPWALTVLGIILLIKALFEKPVRWENFMPAVIAFVVSAVLRWIF</sequence>
<feature type="transmembrane region" description="Helical" evidence="1">
    <location>
        <begin position="26"/>
        <end position="46"/>
    </location>
</feature>
<name>A0A9D2MK04_9FIRM</name>
<gene>
    <name evidence="2" type="ORF">H9712_01165</name>
</gene>
<dbReference type="EMBL" id="DWXO01000015">
    <property type="protein sequence ID" value="HJB79572.1"/>
    <property type="molecule type" value="Genomic_DNA"/>
</dbReference>
<dbReference type="Proteomes" id="UP000823921">
    <property type="component" value="Unassembled WGS sequence"/>
</dbReference>
<keyword evidence="1" id="KW-0472">Membrane</keyword>
<reference evidence="2" key="1">
    <citation type="journal article" date="2021" name="PeerJ">
        <title>Extensive microbial diversity within the chicken gut microbiome revealed by metagenomics and culture.</title>
        <authorList>
            <person name="Gilroy R."/>
            <person name="Ravi A."/>
            <person name="Getino M."/>
            <person name="Pursley I."/>
            <person name="Horton D.L."/>
            <person name="Alikhan N.F."/>
            <person name="Baker D."/>
            <person name="Gharbi K."/>
            <person name="Hall N."/>
            <person name="Watson M."/>
            <person name="Adriaenssens E.M."/>
            <person name="Foster-Nyarko E."/>
            <person name="Jarju S."/>
            <person name="Secka A."/>
            <person name="Antonio M."/>
            <person name="Oren A."/>
            <person name="Chaudhuri R.R."/>
            <person name="La Ragione R."/>
            <person name="Hildebrand F."/>
            <person name="Pallen M.J."/>
        </authorList>
    </citation>
    <scope>NUCLEOTIDE SEQUENCE</scope>
    <source>
        <strain evidence="2">CHK192-8294</strain>
    </source>
</reference>
<dbReference type="AlphaFoldDB" id="A0A9D2MK04"/>
<organism evidence="2 3">
    <name type="scientific">Candidatus Flavonifractor intestinigallinarum</name>
    <dbReference type="NCBI Taxonomy" id="2838586"/>
    <lineage>
        <taxon>Bacteria</taxon>
        <taxon>Bacillati</taxon>
        <taxon>Bacillota</taxon>
        <taxon>Clostridia</taxon>
        <taxon>Eubacteriales</taxon>
        <taxon>Oscillospiraceae</taxon>
        <taxon>Flavonifractor</taxon>
    </lineage>
</organism>
<evidence type="ECO:0000313" key="3">
    <source>
        <dbReference type="Proteomes" id="UP000823921"/>
    </source>
</evidence>
<protein>
    <submittedName>
        <fullName evidence="2">Phage-shock protein</fullName>
    </submittedName>
</protein>
<evidence type="ECO:0000256" key="1">
    <source>
        <dbReference type="SAM" id="Phobius"/>
    </source>
</evidence>
<keyword evidence="1" id="KW-0812">Transmembrane</keyword>
<accession>A0A9D2MK04</accession>
<reference evidence="2" key="2">
    <citation type="submission" date="2021-04" db="EMBL/GenBank/DDBJ databases">
        <authorList>
            <person name="Gilroy R."/>
        </authorList>
    </citation>
    <scope>NUCLEOTIDE SEQUENCE</scope>
    <source>
        <strain evidence="2">CHK192-8294</strain>
    </source>
</reference>